<sequence>HRTLFVGVRMPMGRQSHRHHRPHSSKHRRRAERMRAGSVAQEGINTESTTTLH</sequence>
<dbReference type="AlphaFoldDB" id="A0ABD0QYU3"/>
<reference evidence="2 3" key="1">
    <citation type="submission" date="2024-05" db="EMBL/GenBank/DDBJ databases">
        <title>Genome sequencing and assembly of Indian major carp, Cirrhinus mrigala (Hamilton, 1822).</title>
        <authorList>
            <person name="Mohindra V."/>
            <person name="Chowdhury L.M."/>
            <person name="Lal K."/>
            <person name="Jena J.K."/>
        </authorList>
    </citation>
    <scope>NUCLEOTIDE SEQUENCE [LARGE SCALE GENOMIC DNA]</scope>
    <source>
        <strain evidence="2">CM1030</strain>
        <tissue evidence="2">Blood</tissue>
    </source>
</reference>
<feature type="region of interest" description="Disordered" evidence="1">
    <location>
        <begin position="1"/>
        <end position="53"/>
    </location>
</feature>
<keyword evidence="3" id="KW-1185">Reference proteome</keyword>
<evidence type="ECO:0000256" key="1">
    <source>
        <dbReference type="SAM" id="MobiDB-lite"/>
    </source>
</evidence>
<dbReference type="Proteomes" id="UP001529510">
    <property type="component" value="Unassembled WGS sequence"/>
</dbReference>
<comment type="caution">
    <text evidence="2">The sequence shown here is derived from an EMBL/GenBank/DDBJ whole genome shotgun (WGS) entry which is preliminary data.</text>
</comment>
<proteinExistence type="predicted"/>
<dbReference type="EMBL" id="JAMKFB020000006">
    <property type="protein sequence ID" value="KAL0191399.1"/>
    <property type="molecule type" value="Genomic_DNA"/>
</dbReference>
<name>A0ABD0QYU3_CIRMR</name>
<accession>A0ABD0QYU3</accession>
<feature type="compositionally biased region" description="Basic residues" evidence="1">
    <location>
        <begin position="15"/>
        <end position="32"/>
    </location>
</feature>
<organism evidence="2 3">
    <name type="scientific">Cirrhinus mrigala</name>
    <name type="common">Mrigala</name>
    <dbReference type="NCBI Taxonomy" id="683832"/>
    <lineage>
        <taxon>Eukaryota</taxon>
        <taxon>Metazoa</taxon>
        <taxon>Chordata</taxon>
        <taxon>Craniata</taxon>
        <taxon>Vertebrata</taxon>
        <taxon>Euteleostomi</taxon>
        <taxon>Actinopterygii</taxon>
        <taxon>Neopterygii</taxon>
        <taxon>Teleostei</taxon>
        <taxon>Ostariophysi</taxon>
        <taxon>Cypriniformes</taxon>
        <taxon>Cyprinidae</taxon>
        <taxon>Labeoninae</taxon>
        <taxon>Labeonini</taxon>
        <taxon>Cirrhinus</taxon>
    </lineage>
</organism>
<gene>
    <name evidence="2" type="ORF">M9458_014097</name>
</gene>
<protein>
    <submittedName>
        <fullName evidence="2">Uncharacterized protein</fullName>
    </submittedName>
</protein>
<feature type="non-terminal residue" evidence="2">
    <location>
        <position position="1"/>
    </location>
</feature>
<feature type="non-terminal residue" evidence="2">
    <location>
        <position position="53"/>
    </location>
</feature>
<feature type="compositionally biased region" description="Polar residues" evidence="1">
    <location>
        <begin position="43"/>
        <end position="53"/>
    </location>
</feature>
<evidence type="ECO:0000313" key="2">
    <source>
        <dbReference type="EMBL" id="KAL0191399.1"/>
    </source>
</evidence>
<evidence type="ECO:0000313" key="3">
    <source>
        <dbReference type="Proteomes" id="UP001529510"/>
    </source>
</evidence>